<evidence type="ECO:0000313" key="4">
    <source>
        <dbReference type="Proteomes" id="UP000822688"/>
    </source>
</evidence>
<dbReference type="GO" id="GO:1901135">
    <property type="term" value="P:carbohydrate derivative metabolic process"/>
    <property type="evidence" value="ECO:0007669"/>
    <property type="project" value="InterPro"/>
</dbReference>
<dbReference type="PANTHER" id="PTHR43443:SF1">
    <property type="entry name" value="3-HEXULOSE-6-PHOSPHATE ISOMERASE"/>
    <property type="match status" value="1"/>
</dbReference>
<protein>
    <recommendedName>
        <fullName evidence="2">SIS domain-containing protein</fullName>
    </recommendedName>
</protein>
<feature type="domain" description="SIS" evidence="2">
    <location>
        <begin position="34"/>
        <end position="194"/>
    </location>
</feature>
<dbReference type="AlphaFoldDB" id="A0A8T0HB93"/>
<proteinExistence type="inferred from homology"/>
<dbReference type="GO" id="GO:0016853">
    <property type="term" value="F:isomerase activity"/>
    <property type="evidence" value="ECO:0007669"/>
    <property type="project" value="InterPro"/>
</dbReference>
<comment type="similarity">
    <text evidence="1">Belongs to the SIS family. PHI subfamily.</text>
</comment>
<keyword evidence="4" id="KW-1185">Reference proteome</keyword>
<dbReference type="SUPFAM" id="SSF53697">
    <property type="entry name" value="SIS domain"/>
    <property type="match status" value="1"/>
</dbReference>
<evidence type="ECO:0000256" key="1">
    <source>
        <dbReference type="ARBA" id="ARBA00009235"/>
    </source>
</evidence>
<dbReference type="InterPro" id="IPR001347">
    <property type="entry name" value="SIS_dom"/>
</dbReference>
<organism evidence="3 4">
    <name type="scientific">Ceratodon purpureus</name>
    <name type="common">Fire moss</name>
    <name type="synonym">Dicranum purpureum</name>
    <dbReference type="NCBI Taxonomy" id="3225"/>
    <lineage>
        <taxon>Eukaryota</taxon>
        <taxon>Viridiplantae</taxon>
        <taxon>Streptophyta</taxon>
        <taxon>Embryophyta</taxon>
        <taxon>Bryophyta</taxon>
        <taxon>Bryophytina</taxon>
        <taxon>Bryopsida</taxon>
        <taxon>Dicranidae</taxon>
        <taxon>Pseudoditrichales</taxon>
        <taxon>Ditrichaceae</taxon>
        <taxon>Ceratodon</taxon>
    </lineage>
</organism>
<dbReference type="GO" id="GO:0097367">
    <property type="term" value="F:carbohydrate derivative binding"/>
    <property type="evidence" value="ECO:0007669"/>
    <property type="project" value="InterPro"/>
</dbReference>
<dbReference type="Gene3D" id="3.40.50.10490">
    <property type="entry name" value="Glucose-6-phosphate isomerase like protein, domain 1"/>
    <property type="match status" value="1"/>
</dbReference>
<name>A0A8T0HB93_CERPU</name>
<accession>A0A8T0HB93</accession>
<dbReference type="PROSITE" id="PS51464">
    <property type="entry name" value="SIS"/>
    <property type="match status" value="1"/>
</dbReference>
<gene>
    <name evidence="3" type="ORF">KC19_6G065900</name>
</gene>
<reference evidence="3 4" key="1">
    <citation type="submission" date="2020-06" db="EMBL/GenBank/DDBJ databases">
        <title>WGS assembly of Ceratodon purpureus strain R40.</title>
        <authorList>
            <person name="Carey S.B."/>
            <person name="Jenkins J."/>
            <person name="Shu S."/>
            <person name="Lovell J.T."/>
            <person name="Sreedasyam A."/>
            <person name="Maumus F."/>
            <person name="Tiley G.P."/>
            <person name="Fernandez-Pozo N."/>
            <person name="Barry K."/>
            <person name="Chen C."/>
            <person name="Wang M."/>
            <person name="Lipzen A."/>
            <person name="Daum C."/>
            <person name="Saski C.A."/>
            <person name="Payton A.C."/>
            <person name="Mcbreen J.C."/>
            <person name="Conrad R.E."/>
            <person name="Kollar L.M."/>
            <person name="Olsson S."/>
            <person name="Huttunen S."/>
            <person name="Landis J.B."/>
            <person name="Wickett N.J."/>
            <person name="Johnson M.G."/>
            <person name="Rensing S.A."/>
            <person name="Grimwood J."/>
            <person name="Schmutz J."/>
            <person name="Mcdaniel S.F."/>
        </authorList>
    </citation>
    <scope>NUCLEOTIDE SEQUENCE [LARGE SCALE GENOMIC DNA]</scope>
    <source>
        <strain evidence="3 4">R40</strain>
    </source>
</reference>
<sequence>MGENLASMAAQVLDEIQRVFKSGEGGSRNAVLDLVEEIVSAKERQIVLHGVGREGLMMRAFTMRLYHLGLNAHCLGDMSCPPVGEGDLFIASAGPGSFSSVDALITTARDAGARVVVVTAQPGGKAPSLGHTIVHLSAQTMADDHVANEPRTTDDASEEKCNQEQILPMGSVYEGAMFVLFEIAVFLLRKRLGETLESMRARHTNLE</sequence>
<comment type="caution">
    <text evidence="3">The sequence shown here is derived from an EMBL/GenBank/DDBJ whole genome shotgun (WGS) entry which is preliminary data.</text>
</comment>
<evidence type="ECO:0000259" key="2">
    <source>
        <dbReference type="PROSITE" id="PS51464"/>
    </source>
</evidence>
<dbReference type="PANTHER" id="PTHR43443">
    <property type="entry name" value="3-HEXULOSE-6-PHOSPHATE ISOMERASE"/>
    <property type="match status" value="1"/>
</dbReference>
<dbReference type="Proteomes" id="UP000822688">
    <property type="component" value="Chromosome 6"/>
</dbReference>
<dbReference type="InterPro" id="IPR046348">
    <property type="entry name" value="SIS_dom_sf"/>
</dbReference>
<dbReference type="EMBL" id="CM026427">
    <property type="protein sequence ID" value="KAG0569116.1"/>
    <property type="molecule type" value="Genomic_DNA"/>
</dbReference>
<evidence type="ECO:0000313" key="3">
    <source>
        <dbReference type="EMBL" id="KAG0569116.1"/>
    </source>
</evidence>
<dbReference type="OrthoDB" id="1915377at2759"/>
<dbReference type="InterPro" id="IPR017552">
    <property type="entry name" value="PHI/rmpB"/>
</dbReference>